<evidence type="ECO:0000313" key="2">
    <source>
        <dbReference type="Proteomes" id="UP000515743"/>
    </source>
</evidence>
<proteinExistence type="predicted"/>
<name>A0A7G7CRS0_9CORY</name>
<gene>
    <name evidence="1" type="ORF">H0194_04735</name>
</gene>
<dbReference type="RefSeq" id="WP_185176659.1">
    <property type="nucleotide sequence ID" value="NZ_CP059404.1"/>
</dbReference>
<dbReference type="KEGG" id="cik:H0194_04735"/>
<sequence>MGTNAFLVERAATALDVTAVVEEIFGTYAATAYLDVNNCLFSVWVSMGCGCSGMFARITTNGEPVAILHHLDPASVPDIARTIITNHHPID</sequence>
<protein>
    <submittedName>
        <fullName evidence="1">Uncharacterized protein</fullName>
    </submittedName>
</protein>
<accession>A0A7G7CRS0</accession>
<keyword evidence="2" id="KW-1185">Reference proteome</keyword>
<evidence type="ECO:0000313" key="1">
    <source>
        <dbReference type="EMBL" id="QNE90286.1"/>
    </source>
</evidence>
<dbReference type="Proteomes" id="UP000515743">
    <property type="component" value="Chromosome"/>
</dbReference>
<organism evidence="1 2">
    <name type="scientific">Corynebacterium incognita</name>
    <dbReference type="NCBI Taxonomy" id="2754725"/>
    <lineage>
        <taxon>Bacteria</taxon>
        <taxon>Bacillati</taxon>
        <taxon>Actinomycetota</taxon>
        <taxon>Actinomycetes</taxon>
        <taxon>Mycobacteriales</taxon>
        <taxon>Corynebacteriaceae</taxon>
        <taxon>Corynebacterium</taxon>
    </lineage>
</organism>
<dbReference type="EMBL" id="CP059404">
    <property type="protein sequence ID" value="QNE90286.1"/>
    <property type="molecule type" value="Genomic_DNA"/>
</dbReference>
<dbReference type="AlphaFoldDB" id="A0A7G7CRS0"/>
<reference evidence="1 2" key="1">
    <citation type="submission" date="2020-07" db="EMBL/GenBank/DDBJ databases">
        <title>Complete genome and description of Corynebacterium incognita strain Marseille-Q3630 sp. nov.</title>
        <authorList>
            <person name="Boxberger M."/>
        </authorList>
    </citation>
    <scope>NUCLEOTIDE SEQUENCE [LARGE SCALE GENOMIC DNA]</scope>
    <source>
        <strain evidence="1 2">Marseille-Q3630</strain>
    </source>
</reference>